<comment type="caution">
    <text evidence="2">The sequence shown here is derived from an EMBL/GenBank/DDBJ whole genome shotgun (WGS) entry which is preliminary data.</text>
</comment>
<gene>
    <name evidence="2" type="ORF">KME65_18225</name>
</gene>
<reference evidence="2 3" key="1">
    <citation type="submission" date="2021-05" db="EMBL/GenBank/DDBJ databases">
        <title>Genetic and Functional Diversity in Clade A Lucinid endosymbionts from the Bahamas.</title>
        <authorList>
            <person name="Giani N.M."/>
            <person name="Engel A.S."/>
            <person name="Campbell B.J."/>
        </authorList>
    </citation>
    <scope>NUCLEOTIDE SEQUENCE [LARGE SCALE GENOMIC DNA]</scope>
    <source>
        <strain evidence="2">LUC16012Gg_MoonRockCtena</strain>
    </source>
</reference>
<dbReference type="AlphaFoldDB" id="A0A944MH74"/>
<dbReference type="NCBIfam" id="TIGR03123">
    <property type="entry name" value="one_C_unchar_1"/>
    <property type="match status" value="1"/>
</dbReference>
<evidence type="ECO:0000259" key="1">
    <source>
        <dbReference type="Pfam" id="PF01968"/>
    </source>
</evidence>
<evidence type="ECO:0000313" key="3">
    <source>
        <dbReference type="Proteomes" id="UP000770889"/>
    </source>
</evidence>
<proteinExistence type="predicted"/>
<dbReference type="Gene3D" id="3.30.420.40">
    <property type="match status" value="1"/>
</dbReference>
<feature type="domain" description="Hydantoinase A/oxoprolinase" evidence="1">
    <location>
        <begin position="67"/>
        <end position="318"/>
    </location>
</feature>
<dbReference type="InterPro" id="IPR002756">
    <property type="entry name" value="MfnF"/>
</dbReference>
<sequence>MPVPHDAMIVGWDLGGAHTKAALVDCRGRVGSVVQIACPLWQGLDHLDAGIDSVLEKIGDDSGLRHAVTMTGELVDLFPDRATGVKTLIDTMSRRFPQAELAIYGGSAGFLKPDSAANQALQVASANWLASASWAAGCLREGLLVDVGSTTTDLIPFADKQVLTCDYSDHQRLTGQSLIYTGIVRTPLMAVTDKVPFAGEWVYLMAEHFATTADIYRLNGELPEGADLLPSADNGEKSQIGSARRLARMLGLDLDAADLDNWRGISRFIAEQQLRLVADACERLLSRPGLSDTAPLVGAGVGRFLVERICRRLGRSYIGFESLFDYANPVASKVAECAPAVAVASLAKEHAG</sequence>
<dbReference type="InterPro" id="IPR043129">
    <property type="entry name" value="ATPase_NBD"/>
</dbReference>
<dbReference type="Gene3D" id="3.30.420.190">
    <property type="entry name" value="conserved archaeal protein q6m145"/>
    <property type="match status" value="1"/>
</dbReference>
<dbReference type="Pfam" id="PF01968">
    <property type="entry name" value="Hydantoinase_A"/>
    <property type="match status" value="1"/>
</dbReference>
<organism evidence="2 3">
    <name type="scientific">Candidatus Thiodiazotropha taylori</name>
    <dbReference type="NCBI Taxonomy" id="2792791"/>
    <lineage>
        <taxon>Bacteria</taxon>
        <taxon>Pseudomonadati</taxon>
        <taxon>Pseudomonadota</taxon>
        <taxon>Gammaproteobacteria</taxon>
        <taxon>Chromatiales</taxon>
        <taxon>Sedimenticolaceae</taxon>
        <taxon>Candidatus Thiodiazotropha</taxon>
    </lineage>
</organism>
<protein>
    <recommendedName>
        <fullName evidence="1">Hydantoinase A/oxoprolinase domain-containing protein</fullName>
    </recommendedName>
</protein>
<dbReference type="GO" id="GO:0016787">
    <property type="term" value="F:hydrolase activity"/>
    <property type="evidence" value="ECO:0007669"/>
    <property type="project" value="InterPro"/>
</dbReference>
<name>A0A944MH74_9GAMM</name>
<dbReference type="EMBL" id="JAHHGM010000023">
    <property type="protein sequence ID" value="MBT2990900.1"/>
    <property type="molecule type" value="Genomic_DNA"/>
</dbReference>
<accession>A0A944MH74</accession>
<dbReference type="SUPFAM" id="SSF53067">
    <property type="entry name" value="Actin-like ATPase domain"/>
    <property type="match status" value="1"/>
</dbReference>
<dbReference type="Proteomes" id="UP000770889">
    <property type="component" value="Unassembled WGS sequence"/>
</dbReference>
<evidence type="ECO:0000313" key="2">
    <source>
        <dbReference type="EMBL" id="MBT2990900.1"/>
    </source>
</evidence>
<dbReference type="InterPro" id="IPR002821">
    <property type="entry name" value="Hydantoinase_A"/>
</dbReference>